<dbReference type="GeneID" id="25262961"/>
<evidence type="ECO:0000259" key="5">
    <source>
        <dbReference type="Pfam" id="PF01974"/>
    </source>
</evidence>
<dbReference type="PANTHER" id="PTHR21227">
    <property type="entry name" value="TRNA-SPLICING ENDONUCLEASE SUBUNIT SEN2"/>
    <property type="match status" value="1"/>
</dbReference>
<accession>A0A066VLH3</accession>
<dbReference type="GO" id="GO:0000214">
    <property type="term" value="C:tRNA-intron endonuclease complex"/>
    <property type="evidence" value="ECO:0007669"/>
    <property type="project" value="TreeGrafter"/>
</dbReference>
<dbReference type="GO" id="GO:0005737">
    <property type="term" value="C:cytoplasm"/>
    <property type="evidence" value="ECO:0007669"/>
    <property type="project" value="TreeGrafter"/>
</dbReference>
<evidence type="ECO:0000256" key="1">
    <source>
        <dbReference type="ARBA" id="ARBA00008078"/>
    </source>
</evidence>
<dbReference type="EC" id="4.6.1.16" evidence="2"/>
<feature type="domain" description="tRNA intron endonuclease catalytic" evidence="5">
    <location>
        <begin position="501"/>
        <end position="617"/>
    </location>
</feature>
<dbReference type="GO" id="GO:0000379">
    <property type="term" value="P:tRNA-type intron splice site recognition and cleavage"/>
    <property type="evidence" value="ECO:0007669"/>
    <property type="project" value="TreeGrafter"/>
</dbReference>
<feature type="compositionally biased region" description="Basic residues" evidence="4">
    <location>
        <begin position="1"/>
        <end position="11"/>
    </location>
</feature>
<dbReference type="CDD" id="cd22363">
    <property type="entry name" value="tRNA-intron_lyase_C"/>
    <property type="match status" value="1"/>
</dbReference>
<dbReference type="InterPro" id="IPR006676">
    <property type="entry name" value="tRNA_splic"/>
</dbReference>
<dbReference type="InterPro" id="IPR036167">
    <property type="entry name" value="tRNA_intron_Endo_cat-like_sf"/>
</dbReference>
<gene>
    <name evidence="6" type="ORF">K437DRAFT_237610</name>
</gene>
<dbReference type="OrthoDB" id="10249562at2759"/>
<name>A0A066VLH3_TILAU</name>
<evidence type="ECO:0000313" key="7">
    <source>
        <dbReference type="Proteomes" id="UP000027361"/>
    </source>
</evidence>
<proteinExistence type="inferred from homology"/>
<sequence length="664" mass="71827">MPRGYQKKPQRRPGTALPSGQVQPADWAADAGRANTGKAGAANKVKLYRHPLPLHFVPRDDEREWNEKEQRELERRRAKARAIAMRNAAHATGANVDEKGKAKQVERQGESWAQWLSLFIPSFLSTRGQHTASNATSENVSNAEPTGSSSPLIVTGHFDPLTCSVWVTCPESATLLWRRGFFGKGSLSRSEPTWRERQVHTRTILAQRARAEAVASAGAVAAGARATPLTAEELTAIRRRERQVAKIERAKAAVRAGTQLPDGIIALGGSLDADELEEIMRKVQVHDAAPAGVVDGGGGSDVAAGAGETEDDGYRGQHVPGLIYFRQPASKGPAQAQVQQEPCAREGDKPTTAKANDPVSASSPGASSATADDAAMSSSQTSKQHDLAKQDRTKQGAVVQEEEVGAEESINVDVDEVEFVQLSMVEAFFLAAMLGVLQVKDQEECVLDLDTLYMLCLAAHPQFAHCAHPSLRDLPLSEPSALLRSSSPAQLALLRRPDNPFLLAYVAYHYFRSLGWVVKSGTKFCVDYLLYKRGPVFGHAEFAVLVIPSYDEDEGEAQQETERPADDGEAARGRDVFGIKESGGGGGATTGVMDWVRFSSVNRVNTQVLKTLLLCYVSVPSVQRSSAEGVVDTPAALVRGLRQGRSFRVQVVAVRRWVPARMKA</sequence>
<reference evidence="6 7" key="1">
    <citation type="submission" date="2014-05" db="EMBL/GenBank/DDBJ databases">
        <title>Draft genome sequence of a rare smut relative, Tilletiaria anomala UBC 951.</title>
        <authorList>
            <consortium name="DOE Joint Genome Institute"/>
            <person name="Toome M."/>
            <person name="Kuo A."/>
            <person name="Henrissat B."/>
            <person name="Lipzen A."/>
            <person name="Tritt A."/>
            <person name="Yoshinaga Y."/>
            <person name="Zane M."/>
            <person name="Barry K."/>
            <person name="Grigoriev I.V."/>
            <person name="Spatafora J.W."/>
            <person name="Aimea M.C."/>
        </authorList>
    </citation>
    <scope>NUCLEOTIDE SEQUENCE [LARGE SCALE GENOMIC DNA]</scope>
    <source>
        <strain evidence="6 7">UBC 951</strain>
    </source>
</reference>
<dbReference type="InterPro" id="IPR011856">
    <property type="entry name" value="tRNA_endonuc-like_dom_sf"/>
</dbReference>
<feature type="compositionally biased region" description="Low complexity" evidence="4">
    <location>
        <begin position="360"/>
        <end position="382"/>
    </location>
</feature>
<dbReference type="PANTHER" id="PTHR21227:SF0">
    <property type="entry name" value="TRNA-SPLICING ENDONUCLEASE SUBUNIT SEN2"/>
    <property type="match status" value="1"/>
</dbReference>
<dbReference type="GO" id="GO:0000213">
    <property type="term" value="F:tRNA-intron lyase activity"/>
    <property type="evidence" value="ECO:0007669"/>
    <property type="project" value="UniProtKB-EC"/>
</dbReference>
<dbReference type="FunCoup" id="A0A066VLH3">
    <property type="interactions" value="20"/>
</dbReference>
<dbReference type="AlphaFoldDB" id="A0A066VLH3"/>
<dbReference type="Pfam" id="PF01974">
    <property type="entry name" value="tRNA_int_endo"/>
    <property type="match status" value="1"/>
</dbReference>
<feature type="region of interest" description="Disordered" evidence="4">
    <location>
        <begin position="1"/>
        <end position="34"/>
    </location>
</feature>
<evidence type="ECO:0000256" key="3">
    <source>
        <dbReference type="ARBA" id="ARBA00034031"/>
    </source>
</evidence>
<feature type="region of interest" description="Disordered" evidence="4">
    <location>
        <begin position="290"/>
        <end position="317"/>
    </location>
</feature>
<dbReference type="STRING" id="1037660.A0A066VLH3"/>
<dbReference type="InParanoid" id="A0A066VLH3"/>
<dbReference type="RefSeq" id="XP_013242097.1">
    <property type="nucleotide sequence ID" value="XM_013386643.1"/>
</dbReference>
<protein>
    <recommendedName>
        <fullName evidence="2">tRNA-intron lyase</fullName>
        <ecNumber evidence="2">4.6.1.16</ecNumber>
    </recommendedName>
</protein>
<dbReference type="SUPFAM" id="SSF53032">
    <property type="entry name" value="tRNA-intron endonuclease catalytic domain-like"/>
    <property type="match status" value="1"/>
</dbReference>
<evidence type="ECO:0000256" key="4">
    <source>
        <dbReference type="SAM" id="MobiDB-lite"/>
    </source>
</evidence>
<evidence type="ECO:0000256" key="2">
    <source>
        <dbReference type="ARBA" id="ARBA00012573"/>
    </source>
</evidence>
<dbReference type="HOGENOM" id="CLU_012847_0_0_1"/>
<evidence type="ECO:0000313" key="6">
    <source>
        <dbReference type="EMBL" id="KDN42597.1"/>
    </source>
</evidence>
<comment type="similarity">
    <text evidence="1">Belongs to the tRNA-intron endonuclease family.</text>
</comment>
<dbReference type="Gene3D" id="3.40.1350.10">
    <property type="match status" value="1"/>
</dbReference>
<dbReference type="Proteomes" id="UP000027361">
    <property type="component" value="Unassembled WGS sequence"/>
</dbReference>
<organism evidence="6 7">
    <name type="scientific">Tilletiaria anomala (strain ATCC 24038 / CBS 436.72 / UBC 951)</name>
    <dbReference type="NCBI Taxonomy" id="1037660"/>
    <lineage>
        <taxon>Eukaryota</taxon>
        <taxon>Fungi</taxon>
        <taxon>Dikarya</taxon>
        <taxon>Basidiomycota</taxon>
        <taxon>Ustilaginomycotina</taxon>
        <taxon>Exobasidiomycetes</taxon>
        <taxon>Georgefischeriales</taxon>
        <taxon>Tilletiariaceae</taxon>
        <taxon>Tilletiaria</taxon>
    </lineage>
</organism>
<feature type="compositionally biased region" description="Basic and acidic residues" evidence="4">
    <location>
        <begin position="383"/>
        <end position="394"/>
    </location>
</feature>
<dbReference type="GO" id="GO:0003676">
    <property type="term" value="F:nucleic acid binding"/>
    <property type="evidence" value="ECO:0007669"/>
    <property type="project" value="InterPro"/>
</dbReference>
<comment type="caution">
    <text evidence="6">The sequence shown here is derived from an EMBL/GenBank/DDBJ whole genome shotgun (WGS) entry which is preliminary data.</text>
</comment>
<dbReference type="EMBL" id="JMSN01000068">
    <property type="protein sequence ID" value="KDN42597.1"/>
    <property type="molecule type" value="Genomic_DNA"/>
</dbReference>
<feature type="region of interest" description="Disordered" evidence="4">
    <location>
        <begin position="329"/>
        <end position="407"/>
    </location>
</feature>
<comment type="catalytic activity">
    <reaction evidence="3">
        <text>pretRNA = a 3'-half-tRNA molecule with a 5'-OH end + a 5'-half-tRNA molecule with a 2',3'-cyclic phosphate end + an intron with a 2',3'-cyclic phosphate and a 5'-hydroxyl terminus.</text>
        <dbReference type="EC" id="4.6.1.16"/>
    </reaction>
</comment>
<dbReference type="InterPro" id="IPR006677">
    <property type="entry name" value="tRNA_intron_Endonuc_cat-like"/>
</dbReference>
<keyword evidence="7" id="KW-1185">Reference proteome</keyword>